<dbReference type="PROSITE" id="PS51782">
    <property type="entry name" value="LYSM"/>
    <property type="match status" value="1"/>
</dbReference>
<keyword evidence="4" id="KW-1185">Reference proteome</keyword>
<evidence type="ECO:0000313" key="4">
    <source>
        <dbReference type="Proteomes" id="UP001562354"/>
    </source>
</evidence>
<dbReference type="Gene3D" id="3.10.350.10">
    <property type="entry name" value="LysM domain"/>
    <property type="match status" value="1"/>
</dbReference>
<dbReference type="InterPro" id="IPR018392">
    <property type="entry name" value="LysM"/>
</dbReference>
<protein>
    <recommendedName>
        <fullName evidence="2">LysM domain-containing protein</fullName>
    </recommendedName>
</protein>
<name>A0ABR3P9H0_9PEZI</name>
<dbReference type="PANTHER" id="PTHR20932">
    <property type="entry name" value="LYSM AND PUTATIVE PEPTIDOGLYCAN-BINDING DOMAIN-CONTAINING PROTEIN"/>
    <property type="match status" value="1"/>
</dbReference>
<reference evidence="3 4" key="1">
    <citation type="submission" date="2024-07" db="EMBL/GenBank/DDBJ databases">
        <title>Draft sequence of the Neodothiora populina.</title>
        <authorList>
            <person name="Drown D.D."/>
            <person name="Schuette U.S."/>
            <person name="Buechlein A.B."/>
            <person name="Rusch D.R."/>
            <person name="Winton L.W."/>
            <person name="Adams G.A."/>
        </authorList>
    </citation>
    <scope>NUCLEOTIDE SEQUENCE [LARGE SCALE GENOMIC DNA]</scope>
    <source>
        <strain evidence="3 4">CPC 39397</strain>
    </source>
</reference>
<dbReference type="PANTHER" id="PTHR20932:SF31">
    <property type="entry name" value="RING-TYPE DOMAIN-CONTAINING PROTEIN"/>
    <property type="match status" value="1"/>
</dbReference>
<dbReference type="InterPro" id="IPR036779">
    <property type="entry name" value="LysM_dom_sf"/>
</dbReference>
<gene>
    <name evidence="3" type="ORF">AAFC00_003067</name>
</gene>
<feature type="compositionally biased region" description="Basic and acidic residues" evidence="1">
    <location>
        <begin position="89"/>
        <end position="98"/>
    </location>
</feature>
<dbReference type="EMBL" id="JBFMKM010000012">
    <property type="protein sequence ID" value="KAL1302707.1"/>
    <property type="molecule type" value="Genomic_DNA"/>
</dbReference>
<evidence type="ECO:0000259" key="2">
    <source>
        <dbReference type="PROSITE" id="PS51782"/>
    </source>
</evidence>
<feature type="region of interest" description="Disordered" evidence="1">
    <location>
        <begin position="64"/>
        <end position="133"/>
    </location>
</feature>
<organism evidence="3 4">
    <name type="scientific">Neodothiora populina</name>
    <dbReference type="NCBI Taxonomy" id="2781224"/>
    <lineage>
        <taxon>Eukaryota</taxon>
        <taxon>Fungi</taxon>
        <taxon>Dikarya</taxon>
        <taxon>Ascomycota</taxon>
        <taxon>Pezizomycotina</taxon>
        <taxon>Dothideomycetes</taxon>
        <taxon>Dothideomycetidae</taxon>
        <taxon>Dothideales</taxon>
        <taxon>Dothioraceae</taxon>
        <taxon>Neodothiora</taxon>
    </lineage>
</organism>
<feature type="domain" description="LysM" evidence="2">
    <location>
        <begin position="133"/>
        <end position="177"/>
    </location>
</feature>
<dbReference type="RefSeq" id="XP_069198983.1">
    <property type="nucleotide sequence ID" value="XM_069342484.1"/>
</dbReference>
<accession>A0ABR3P9H0</accession>
<dbReference type="Proteomes" id="UP001562354">
    <property type="component" value="Unassembled WGS sequence"/>
</dbReference>
<evidence type="ECO:0000256" key="1">
    <source>
        <dbReference type="SAM" id="MobiDB-lite"/>
    </source>
</evidence>
<feature type="compositionally biased region" description="Polar residues" evidence="1">
    <location>
        <begin position="108"/>
        <end position="130"/>
    </location>
</feature>
<comment type="caution">
    <text evidence="3">The sequence shown here is derived from an EMBL/GenBank/DDBJ whole genome shotgun (WGS) entry which is preliminary data.</text>
</comment>
<evidence type="ECO:0000313" key="3">
    <source>
        <dbReference type="EMBL" id="KAL1302707.1"/>
    </source>
</evidence>
<dbReference type="InterPro" id="IPR045030">
    <property type="entry name" value="LYSM1-4"/>
</dbReference>
<proteinExistence type="predicted"/>
<dbReference type="GeneID" id="95976769"/>
<sequence length="302" mass="33008">MATTQACCICSSLLDTYDSKTEKPIIAARYLPCCTRAICQRCIASNPRYKAYCPYCQISTEPSPLPQGLRDPPPYDSNSVRDGNAIDSVDEKRHISDNDHDDDAEPPSYSTITNPSTAPLEKPSSSSTPPQDVLHFLTPQDTLLSLSLAYKVPLDALRRSNNIFADHLLQGRRTLLIPAEYYKGGVSLSPRPVEGEEEELRRSKVRRWMVRCKVSEYDVALLYLEQADYDLEAAVEAYKEDERWEKEHPLDHVGGSGKKNNKKSAGLMGMTRFVGASSAASSAAAAAAAAAASSSSASGRGR</sequence>